<protein>
    <submittedName>
        <fullName evidence="3">DnaJ domain-containing protein</fullName>
    </submittedName>
</protein>
<dbReference type="GO" id="GO:0001671">
    <property type="term" value="F:ATPase activator activity"/>
    <property type="evidence" value="ECO:0007669"/>
    <property type="project" value="TreeGrafter"/>
</dbReference>
<gene>
    <name evidence="3" type="ORF">BDK51DRAFT_38495</name>
</gene>
<proteinExistence type="predicted"/>
<sequence length="128" mass="14187">MSDHYKVLQVPRDAPTADIRRQYQKLALQLHPDKALQSGTPPVADGSMTFERVTAAWEVLKRADRRAEYDASLAGRDVHTQGPIHAEVDLDEMEYDEDPRVISLPPARPHAQTTNVSISPADAVVFSA</sequence>
<dbReference type="EMBL" id="ML000538">
    <property type="protein sequence ID" value="RKO84070.1"/>
    <property type="molecule type" value="Genomic_DNA"/>
</dbReference>
<dbReference type="OrthoDB" id="445556at2759"/>
<evidence type="ECO:0000256" key="1">
    <source>
        <dbReference type="ARBA" id="ARBA00022833"/>
    </source>
</evidence>
<accession>A0A4P9W0J9</accession>
<organism evidence="3 4">
    <name type="scientific">Blyttiomyces helicus</name>
    <dbReference type="NCBI Taxonomy" id="388810"/>
    <lineage>
        <taxon>Eukaryota</taxon>
        <taxon>Fungi</taxon>
        <taxon>Fungi incertae sedis</taxon>
        <taxon>Chytridiomycota</taxon>
        <taxon>Chytridiomycota incertae sedis</taxon>
        <taxon>Chytridiomycetes</taxon>
        <taxon>Chytridiomycetes incertae sedis</taxon>
        <taxon>Blyttiomyces</taxon>
    </lineage>
</organism>
<dbReference type="PRINTS" id="PR00625">
    <property type="entry name" value="JDOMAIN"/>
</dbReference>
<feature type="domain" description="J" evidence="2">
    <location>
        <begin position="3"/>
        <end position="73"/>
    </location>
</feature>
<dbReference type="Pfam" id="PF00226">
    <property type="entry name" value="DnaJ"/>
    <property type="match status" value="1"/>
</dbReference>
<name>A0A4P9W0J9_9FUNG</name>
<dbReference type="SMART" id="SM00271">
    <property type="entry name" value="DnaJ"/>
    <property type="match status" value="1"/>
</dbReference>
<dbReference type="CDD" id="cd06257">
    <property type="entry name" value="DnaJ"/>
    <property type="match status" value="1"/>
</dbReference>
<dbReference type="PANTHER" id="PTHR45255:SF1">
    <property type="entry name" value="DNAJ HOMOLOG SUBFAMILY C MEMBER 24"/>
    <property type="match status" value="1"/>
</dbReference>
<dbReference type="SUPFAM" id="SSF46565">
    <property type="entry name" value="Chaperone J-domain"/>
    <property type="match status" value="1"/>
</dbReference>
<dbReference type="PANTHER" id="PTHR45255">
    <property type="entry name" value="DNAJ HOMOLOG SUBFAMILY C MEMBER 24"/>
    <property type="match status" value="1"/>
</dbReference>
<evidence type="ECO:0000313" key="3">
    <source>
        <dbReference type="EMBL" id="RKO84070.1"/>
    </source>
</evidence>
<dbReference type="InterPro" id="IPR001623">
    <property type="entry name" value="DnaJ_domain"/>
</dbReference>
<dbReference type="PROSITE" id="PS50076">
    <property type="entry name" value="DNAJ_2"/>
    <property type="match status" value="1"/>
</dbReference>
<dbReference type="Gene3D" id="1.10.287.110">
    <property type="entry name" value="DnaJ domain"/>
    <property type="match status" value="1"/>
</dbReference>
<evidence type="ECO:0000259" key="2">
    <source>
        <dbReference type="PROSITE" id="PS50076"/>
    </source>
</evidence>
<keyword evidence="4" id="KW-1185">Reference proteome</keyword>
<dbReference type="GO" id="GO:0008198">
    <property type="term" value="F:ferrous iron binding"/>
    <property type="evidence" value="ECO:0007669"/>
    <property type="project" value="TreeGrafter"/>
</dbReference>
<keyword evidence="1" id="KW-0862">Zinc</keyword>
<dbReference type="Proteomes" id="UP000269721">
    <property type="component" value="Unassembled WGS sequence"/>
</dbReference>
<evidence type="ECO:0000313" key="4">
    <source>
        <dbReference type="Proteomes" id="UP000269721"/>
    </source>
</evidence>
<dbReference type="AlphaFoldDB" id="A0A4P9W0J9"/>
<dbReference type="InterPro" id="IPR036869">
    <property type="entry name" value="J_dom_sf"/>
</dbReference>
<reference evidence="4" key="1">
    <citation type="journal article" date="2018" name="Nat. Microbiol.">
        <title>Leveraging single-cell genomics to expand the fungal tree of life.</title>
        <authorList>
            <person name="Ahrendt S.R."/>
            <person name="Quandt C.A."/>
            <person name="Ciobanu D."/>
            <person name="Clum A."/>
            <person name="Salamov A."/>
            <person name="Andreopoulos B."/>
            <person name="Cheng J.F."/>
            <person name="Woyke T."/>
            <person name="Pelin A."/>
            <person name="Henrissat B."/>
            <person name="Reynolds N.K."/>
            <person name="Benny G.L."/>
            <person name="Smith M.E."/>
            <person name="James T.Y."/>
            <person name="Grigoriev I.V."/>
        </authorList>
    </citation>
    <scope>NUCLEOTIDE SEQUENCE [LARGE SCALE GENOMIC DNA]</scope>
</reference>